<gene>
    <name evidence="1" type="ORF">F7D59_12540</name>
</gene>
<name>A0A646HMU9_9BACT</name>
<evidence type="ECO:0000313" key="2">
    <source>
        <dbReference type="Proteomes" id="UP000420635"/>
    </source>
</evidence>
<dbReference type="AlphaFoldDB" id="A0A646HMU9"/>
<reference evidence="2" key="1">
    <citation type="submission" date="2019-09" db="EMBL/GenBank/DDBJ databases">
        <title>Distinct polysaccharide growth profiles of human intestinal Prevotella copri isolates.</title>
        <authorList>
            <person name="Fehlner-Peach H."/>
            <person name="Magnabosco C."/>
            <person name="Raghavan V."/>
            <person name="Scher J.U."/>
            <person name="Tett A."/>
            <person name="Cox L.M."/>
            <person name="Gottsegen C."/>
            <person name="Watters A."/>
            <person name="Wiltshire- Gordon J.D."/>
            <person name="Segata N."/>
            <person name="Bonneau R."/>
            <person name="Littman D.R."/>
        </authorList>
    </citation>
    <scope>NUCLEOTIDE SEQUENCE [LARGE SCALE GENOMIC DNA]</scope>
    <source>
        <strain evidence="2">iP54</strain>
    </source>
</reference>
<proteinExistence type="predicted"/>
<protein>
    <submittedName>
        <fullName evidence="1">DUF4160 domain-containing protein</fullName>
    </submittedName>
</protein>
<sequence length="83" mass="9866">MSPKFKEINGFVFKIYSNEELRMHIHVVKAENEAKYWLEPDIELAENFGFSSKELSFIEKILKENGDDFRIKFARHTGKRLDD</sequence>
<comment type="caution">
    <text evidence="1">The sequence shown here is derived from an EMBL/GenBank/DDBJ whole genome shotgun (WGS) entry which is preliminary data.</text>
</comment>
<dbReference type="InterPro" id="IPR025427">
    <property type="entry name" value="DUF4160"/>
</dbReference>
<dbReference type="EMBL" id="VZBQ01000129">
    <property type="protein sequence ID" value="MQN90650.1"/>
    <property type="molecule type" value="Genomic_DNA"/>
</dbReference>
<dbReference type="RefSeq" id="WP_153114419.1">
    <property type="nucleotide sequence ID" value="NZ_VZAS01000209.1"/>
</dbReference>
<dbReference type="Pfam" id="PF13711">
    <property type="entry name" value="DUF4160"/>
    <property type="match status" value="1"/>
</dbReference>
<evidence type="ECO:0000313" key="1">
    <source>
        <dbReference type="EMBL" id="MQN90650.1"/>
    </source>
</evidence>
<dbReference type="Proteomes" id="UP000420635">
    <property type="component" value="Unassembled WGS sequence"/>
</dbReference>
<accession>A0A646HMU9</accession>
<organism evidence="1 2">
    <name type="scientific">Segatella copri</name>
    <dbReference type="NCBI Taxonomy" id="165179"/>
    <lineage>
        <taxon>Bacteria</taxon>
        <taxon>Pseudomonadati</taxon>
        <taxon>Bacteroidota</taxon>
        <taxon>Bacteroidia</taxon>
        <taxon>Bacteroidales</taxon>
        <taxon>Prevotellaceae</taxon>
        <taxon>Segatella</taxon>
    </lineage>
</organism>